<keyword evidence="10" id="KW-0511">Multifunctional enzyme</keyword>
<proteinExistence type="predicted"/>
<dbReference type="PROSITE" id="PS00866">
    <property type="entry name" value="CPSASE_1"/>
    <property type="match status" value="1"/>
</dbReference>
<organism evidence="20">
    <name type="scientific">Rhodosorus marinus</name>
    <dbReference type="NCBI Taxonomy" id="101924"/>
    <lineage>
        <taxon>Eukaryota</taxon>
        <taxon>Rhodophyta</taxon>
        <taxon>Stylonematophyceae</taxon>
        <taxon>Stylonematales</taxon>
        <taxon>Stylonemataceae</taxon>
        <taxon>Rhodosorus</taxon>
    </lineage>
</organism>
<feature type="binding site" description="via carbamate group" evidence="14">
    <location>
        <position position="757"/>
    </location>
    <ligand>
        <name>Mn(2+)</name>
        <dbReference type="ChEBI" id="CHEBI:29035"/>
    </ligand>
</feature>
<dbReference type="PANTHER" id="PTHR43778">
    <property type="entry name" value="PYRUVATE CARBOXYLASE"/>
    <property type="match status" value="1"/>
</dbReference>
<dbReference type="PANTHER" id="PTHR43778:SF2">
    <property type="entry name" value="PYRUVATE CARBOXYLASE, MITOCHONDRIAL"/>
    <property type="match status" value="1"/>
</dbReference>
<feature type="binding site" evidence="13">
    <location>
        <position position="283"/>
    </location>
    <ligand>
        <name>ATP</name>
        <dbReference type="ChEBI" id="CHEBI:30616"/>
    </ligand>
</feature>
<dbReference type="PROSITE" id="PS50975">
    <property type="entry name" value="ATP_GRASP"/>
    <property type="match status" value="1"/>
</dbReference>
<dbReference type="SUPFAM" id="SSF51230">
    <property type="entry name" value="Single hybrid motif"/>
    <property type="match status" value="1"/>
</dbReference>
<dbReference type="SUPFAM" id="SSF51246">
    <property type="entry name" value="Rudiment single hybrid motif"/>
    <property type="match status" value="1"/>
</dbReference>
<dbReference type="Gene3D" id="3.30.470.20">
    <property type="entry name" value="ATP-grasp fold, B domain"/>
    <property type="match status" value="1"/>
</dbReference>
<dbReference type="PROSITE" id="PS50968">
    <property type="entry name" value="BIOTINYL_LIPOYL"/>
    <property type="match status" value="1"/>
</dbReference>
<dbReference type="Gene3D" id="2.40.50.100">
    <property type="match status" value="1"/>
</dbReference>
<dbReference type="GO" id="GO:0005737">
    <property type="term" value="C:cytoplasm"/>
    <property type="evidence" value="ECO:0007669"/>
    <property type="project" value="TreeGrafter"/>
</dbReference>
<feature type="binding site" evidence="13">
    <location>
        <position position="161"/>
    </location>
    <ligand>
        <name>ATP</name>
        <dbReference type="ChEBI" id="CHEBI:30616"/>
    </ligand>
</feature>
<dbReference type="FunFam" id="3.30.470.20:FF:000012">
    <property type="entry name" value="Pyruvate carboxylase"/>
    <property type="match status" value="1"/>
</dbReference>
<dbReference type="InterPro" id="IPR011764">
    <property type="entry name" value="Biotin_carboxylation_dom"/>
</dbReference>
<feature type="modified residue" description="N6-biotinyllysine" evidence="15">
    <location>
        <position position="1182"/>
    </location>
</feature>
<comment type="pathway">
    <text evidence="2">Carbohydrate biosynthesis; gluconeogenesis.</text>
</comment>
<feature type="domain" description="Pyruvate carboxyltransferase" evidence="19">
    <location>
        <begin position="577"/>
        <end position="854"/>
    </location>
</feature>
<keyword evidence="5 11" id="KW-0436">Ligase</keyword>
<dbReference type="PIRSF" id="PIRSF001594">
    <property type="entry name" value="Pyruv_carbox"/>
    <property type="match status" value="1"/>
</dbReference>
<keyword evidence="8 11" id="KW-0067">ATP-binding</keyword>
<keyword evidence="9 11" id="KW-0092">Biotin</keyword>
<keyword evidence="7 11" id="KW-0547">Nucleotide-binding</keyword>
<evidence type="ECO:0000256" key="2">
    <source>
        <dbReference type="ARBA" id="ARBA00004742"/>
    </source>
</evidence>
<dbReference type="FunFam" id="3.20.20.70:FF:000033">
    <property type="entry name" value="Pyruvate carboxylase"/>
    <property type="match status" value="1"/>
</dbReference>
<comment type="catalytic activity">
    <reaction evidence="11">
        <text>hydrogencarbonate + pyruvate + ATP = oxaloacetate + ADP + phosphate + H(+)</text>
        <dbReference type="Rhea" id="RHEA:20844"/>
        <dbReference type="ChEBI" id="CHEBI:15361"/>
        <dbReference type="ChEBI" id="CHEBI:15378"/>
        <dbReference type="ChEBI" id="CHEBI:16452"/>
        <dbReference type="ChEBI" id="CHEBI:17544"/>
        <dbReference type="ChEBI" id="CHEBI:30616"/>
        <dbReference type="ChEBI" id="CHEBI:43474"/>
        <dbReference type="ChEBI" id="CHEBI:456216"/>
        <dbReference type="EC" id="6.4.1.1"/>
    </reaction>
</comment>
<dbReference type="PROSITE" id="PS50979">
    <property type="entry name" value="BC"/>
    <property type="match status" value="1"/>
</dbReference>
<reference evidence="20" key="1">
    <citation type="submission" date="2021-01" db="EMBL/GenBank/DDBJ databases">
        <authorList>
            <person name="Corre E."/>
            <person name="Pelletier E."/>
            <person name="Niang G."/>
            <person name="Scheremetjew M."/>
            <person name="Finn R."/>
            <person name="Kale V."/>
            <person name="Holt S."/>
            <person name="Cochrane G."/>
            <person name="Meng A."/>
            <person name="Brown T."/>
            <person name="Cohen L."/>
        </authorList>
    </citation>
    <scope>NUCLEOTIDE SEQUENCE</scope>
    <source>
        <strain evidence="20">CCMP 769</strain>
    </source>
</reference>
<feature type="binding site" evidence="14">
    <location>
        <position position="789"/>
    </location>
    <ligand>
        <name>Mn(2+)</name>
        <dbReference type="ChEBI" id="CHEBI:29035"/>
    </ligand>
</feature>
<feature type="binding site" evidence="14">
    <location>
        <position position="787"/>
    </location>
    <ligand>
        <name>Mn(2+)</name>
        <dbReference type="ChEBI" id="CHEBI:29035"/>
    </ligand>
</feature>
<dbReference type="SUPFAM" id="SSF56059">
    <property type="entry name" value="Glutathione synthetase ATP-binding domain-like"/>
    <property type="match status" value="1"/>
</dbReference>
<evidence type="ECO:0000256" key="14">
    <source>
        <dbReference type="PIRSR" id="PIRSR001594-3"/>
    </source>
</evidence>
<dbReference type="CDD" id="cd07937">
    <property type="entry name" value="DRE_TIM_PC_TC_5S"/>
    <property type="match status" value="1"/>
</dbReference>
<dbReference type="InterPro" id="IPR011054">
    <property type="entry name" value="Rudment_hybrid_motif"/>
</dbReference>
<evidence type="ECO:0000259" key="16">
    <source>
        <dbReference type="PROSITE" id="PS50968"/>
    </source>
</evidence>
<evidence type="ECO:0000256" key="5">
    <source>
        <dbReference type="ARBA" id="ARBA00022598"/>
    </source>
</evidence>
<dbReference type="SMART" id="SM00878">
    <property type="entry name" value="Biotin_carb_C"/>
    <property type="match status" value="1"/>
</dbReference>
<dbReference type="NCBIfam" id="NF006761">
    <property type="entry name" value="PRK09282.1"/>
    <property type="match status" value="1"/>
</dbReference>
<feature type="binding site" evidence="13">
    <location>
        <position position="658"/>
    </location>
    <ligand>
        <name>substrate</name>
    </ligand>
</feature>
<dbReference type="Pfam" id="PF00364">
    <property type="entry name" value="Biotin_lipoyl"/>
    <property type="match status" value="1"/>
</dbReference>
<dbReference type="InterPro" id="IPR016185">
    <property type="entry name" value="PreATP-grasp_dom_sf"/>
</dbReference>
<evidence type="ECO:0000256" key="3">
    <source>
        <dbReference type="ARBA" id="ARBA00013057"/>
    </source>
</evidence>
<feature type="binding site" evidence="13">
    <location>
        <position position="934"/>
    </location>
    <ligand>
        <name>substrate</name>
    </ligand>
</feature>
<dbReference type="NCBIfam" id="TIGR01235">
    <property type="entry name" value="pyruv_carbox"/>
    <property type="match status" value="1"/>
</dbReference>
<dbReference type="InterPro" id="IPR005482">
    <property type="entry name" value="Biotin_COase_C"/>
</dbReference>
<evidence type="ECO:0000256" key="10">
    <source>
        <dbReference type="ARBA" id="ARBA00023268"/>
    </source>
</evidence>
<keyword evidence="4" id="KW-0312">Gluconeogenesis</keyword>
<dbReference type="EC" id="6.4.1.1" evidence="3 11"/>
<dbReference type="FunFam" id="2.40.50.100:FF:000003">
    <property type="entry name" value="Acetyl-CoA carboxylase biotin carboxyl carrier protein"/>
    <property type="match status" value="1"/>
</dbReference>
<evidence type="ECO:0000259" key="19">
    <source>
        <dbReference type="PROSITE" id="PS50991"/>
    </source>
</evidence>
<dbReference type="Pfam" id="PF00289">
    <property type="entry name" value="Biotin_carb_N"/>
    <property type="match status" value="1"/>
</dbReference>
<evidence type="ECO:0000256" key="7">
    <source>
        <dbReference type="ARBA" id="ARBA00022741"/>
    </source>
</evidence>
<dbReference type="GO" id="GO:0004736">
    <property type="term" value="F:pyruvate carboxylase activity"/>
    <property type="evidence" value="ECO:0007669"/>
    <property type="project" value="UniProtKB-EC"/>
</dbReference>
<keyword evidence="6 14" id="KW-0479">Metal-binding</keyword>
<evidence type="ECO:0000256" key="8">
    <source>
        <dbReference type="ARBA" id="ARBA00022840"/>
    </source>
</evidence>
<comment type="function">
    <text evidence="11">Catalyzes a 2-step reaction, involving the ATP-dependent carboxylation of the covalently attached biotin in the first step and the transfer of the carboxyl group to pyruvate in the second.</text>
</comment>
<evidence type="ECO:0000256" key="12">
    <source>
        <dbReference type="PIRSR" id="PIRSR001594-1"/>
    </source>
</evidence>
<dbReference type="InterPro" id="IPR005479">
    <property type="entry name" value="CPAse_ATP-bd"/>
</dbReference>
<evidence type="ECO:0000256" key="6">
    <source>
        <dbReference type="ARBA" id="ARBA00022723"/>
    </source>
</evidence>
<evidence type="ECO:0000256" key="1">
    <source>
        <dbReference type="ARBA" id="ARBA00001953"/>
    </source>
</evidence>
<comment type="cofactor">
    <cofactor evidence="1 11">
        <name>biotin</name>
        <dbReference type="ChEBI" id="CHEBI:57586"/>
    </cofactor>
</comment>
<feature type="domain" description="Lipoyl-binding" evidence="16">
    <location>
        <begin position="1141"/>
        <end position="1216"/>
    </location>
</feature>
<dbReference type="SUPFAM" id="SSF51569">
    <property type="entry name" value="Aldolase"/>
    <property type="match status" value="1"/>
</dbReference>
<evidence type="ECO:0000256" key="13">
    <source>
        <dbReference type="PIRSR" id="PIRSR001594-2"/>
    </source>
</evidence>
<protein>
    <recommendedName>
        <fullName evidence="3 11">Pyruvate carboxylase</fullName>
        <ecNumber evidence="3 11">6.4.1.1</ecNumber>
    </recommendedName>
</protein>
<dbReference type="AlphaFoldDB" id="A0A7S3A2S6"/>
<dbReference type="InterPro" id="IPR005930">
    <property type="entry name" value="Pyruv_COase"/>
</dbReference>
<dbReference type="PROSITE" id="PS00188">
    <property type="entry name" value="BIOTIN"/>
    <property type="match status" value="1"/>
</dbReference>
<evidence type="ECO:0000313" key="20">
    <source>
        <dbReference type="EMBL" id="CAE0059894.1"/>
    </source>
</evidence>
<sequence length="1218" mass="135101">MKGPVLGMWQRGLGPELLRGGVLTSAMWRSRIGSSRAMAAGTKRKFKKLMCCNRGEIAIRVFRAATELGMRTVGVYAQEDRHSLHRYKCDESYQLADSITPVGAYLDIDNIIEIAKDKNVDAIHPGYGFLSENAGFAKACEENGIAFVGPQAKVLRLFGDKTEARKLAIDANVNVVPGSPGPIANLEEAREFVEGKNGIGFPVIVKAAHGGGGRGMRVVFDPVEFSESVSRAQSEAEKAFGDGTVFIERFVHRPRHIEVQVLADGTGDVVHLYERDCSVQRRHQKVVEIAPASGLPDKVRETLWSDSVRLIKNSAYKNAGTVEFLIDQNGRHYFIEVNPRVQVEHTVTEEVTGVDVVQSQIRIAQGETLKEIGLEQDKVQLRGYAIQCRVTTENPANNFLPDYGRIDAFRPGEGMGIRLDSAAGFAGAVVTPHYDSLLIKVTAHALEFTKAAEKLRRALLEFRVRGVHTNIPFLKTVLNHPVFLKQQMATDFIDAHPELFVFPPQRDRANKILRFLAENVVNGHPMPGPDKTKEPSQLLPVMPIYDPNQNAPNGWKQVIDKEGPDGFAKAVRKFPYTLLGDTTWRDAHQSLLATRMRTVDMASIAPATSRAFSGLYAIECWGGATFDVCMRFLREDPWQRLHHLRNLVPNVPFQMLLRGANAVGYTSYPDNLVYEFCKHARQGGVDVFRVFDSLNYVDNLLIGMDAVHKADGVVQGEICYTGDVKSTPRKDKYGLDYYLNIADQLVNKGNTHVLGIKDMAGLLKPESARELIGALRKEFPNTPIHVHTHDTGGVGVASMLACAEAGADIVHGAIDSMSGTTSQPPLGSIMESLRQRENWPSKPVKTGKHAIHLPESEKLFELHDYWDTMRGHYAPFEQGARSTSVDVFEHEMPGGQYTNLMFQSQSLGLSKQWKEVKKAYADANRILGNIVKVTPSSKVVGDLAQFMVTNKLSGDDIVERADSLDLPRSVVEFLQGQLGFPYGGFPEPLRSKVLRRAQLEPLKTRPGENLPPLDFKALKERLVEKFESAQKHGLQISDTDVVSAALYPSVFDDFKHFQQVYSEEVTHLPTNVFVHPMEIGQEFFFSIEEGKRLYVKLLSVSDQLDVSGRRDVYFDLNGVPRLVKIADKEAAKHMNTKPIERIDSLNPAHVGASMPGTVVDIRTSVGKRVEKGEPLVVLSAMKMETVIAAPRAGFVKRIVAEVGNLVANEDLLIELKLD</sequence>
<name>A0A7S3A2S6_9RHOD</name>
<dbReference type="FunFam" id="3.40.50.20:FF:000010">
    <property type="entry name" value="Propionyl-CoA carboxylase subunit alpha"/>
    <property type="match status" value="1"/>
</dbReference>
<dbReference type="Pfam" id="PF02786">
    <property type="entry name" value="CPSase_L_D2"/>
    <property type="match status" value="1"/>
</dbReference>
<dbReference type="InterPro" id="IPR003379">
    <property type="entry name" value="Carboxylase_cons_dom"/>
</dbReference>
<dbReference type="GO" id="GO:0005524">
    <property type="term" value="F:ATP binding"/>
    <property type="evidence" value="ECO:0007669"/>
    <property type="project" value="UniProtKB-UniRule"/>
</dbReference>
<feature type="domain" description="Biotin carboxylation" evidence="18">
    <location>
        <begin position="45"/>
        <end position="498"/>
    </location>
</feature>
<dbReference type="InterPro" id="IPR011761">
    <property type="entry name" value="ATP-grasp"/>
</dbReference>
<dbReference type="Pfam" id="PF00682">
    <property type="entry name" value="HMGL-like"/>
    <property type="match status" value="1"/>
</dbReference>
<accession>A0A7S3A2S6</accession>
<dbReference type="SUPFAM" id="SSF89000">
    <property type="entry name" value="post-HMGL domain-like"/>
    <property type="match status" value="1"/>
</dbReference>
<dbReference type="GO" id="GO:0006094">
    <property type="term" value="P:gluconeogenesis"/>
    <property type="evidence" value="ECO:0007669"/>
    <property type="project" value="UniProtKB-UniPathway"/>
</dbReference>
<dbReference type="FunFam" id="3.30.1490.20:FF:000018">
    <property type="entry name" value="Biotin carboxylase"/>
    <property type="match status" value="1"/>
</dbReference>
<evidence type="ECO:0000259" key="17">
    <source>
        <dbReference type="PROSITE" id="PS50975"/>
    </source>
</evidence>
<dbReference type="InterPro" id="IPR001882">
    <property type="entry name" value="Biotin_BS"/>
</dbReference>
<dbReference type="Pfam" id="PF02436">
    <property type="entry name" value="PYC_OADA"/>
    <property type="match status" value="1"/>
</dbReference>
<dbReference type="InterPro" id="IPR000891">
    <property type="entry name" value="PYR_CT"/>
</dbReference>
<dbReference type="InterPro" id="IPR000089">
    <property type="entry name" value="Biotin_lipoyl"/>
</dbReference>
<evidence type="ECO:0000256" key="15">
    <source>
        <dbReference type="PIRSR" id="PIRSR001594-4"/>
    </source>
</evidence>
<dbReference type="PROSITE" id="PS50991">
    <property type="entry name" value="PYR_CT"/>
    <property type="match status" value="1"/>
</dbReference>
<feature type="active site" evidence="12">
    <location>
        <position position="340"/>
    </location>
</feature>
<dbReference type="PROSITE" id="PS00867">
    <property type="entry name" value="CPSASE_2"/>
    <property type="match status" value="1"/>
</dbReference>
<feature type="binding site" evidence="14">
    <location>
        <position position="586"/>
    </location>
    <ligand>
        <name>Mn(2+)</name>
        <dbReference type="ChEBI" id="CHEBI:29035"/>
    </ligand>
</feature>
<dbReference type="EMBL" id="HBHW01036396">
    <property type="protein sequence ID" value="CAE0059894.1"/>
    <property type="molecule type" value="Transcribed_RNA"/>
</dbReference>
<dbReference type="InterPro" id="IPR005481">
    <property type="entry name" value="BC-like_N"/>
</dbReference>
<dbReference type="InterPro" id="IPR011053">
    <property type="entry name" value="Single_hybrid_motif"/>
</dbReference>
<gene>
    <name evidence="20" type="ORF">RMAR00112_LOCUS27959</name>
</gene>
<dbReference type="UniPathway" id="UPA00138"/>
<dbReference type="SUPFAM" id="SSF52440">
    <property type="entry name" value="PreATP-grasp domain"/>
    <property type="match status" value="1"/>
</dbReference>
<dbReference type="InterPro" id="IPR013785">
    <property type="entry name" value="Aldolase_TIM"/>
</dbReference>
<dbReference type="NCBIfam" id="NF009554">
    <property type="entry name" value="PRK12999.1"/>
    <property type="match status" value="1"/>
</dbReference>
<evidence type="ECO:0000256" key="9">
    <source>
        <dbReference type="ARBA" id="ARBA00023267"/>
    </source>
</evidence>
<evidence type="ECO:0000256" key="4">
    <source>
        <dbReference type="ARBA" id="ARBA00022432"/>
    </source>
</evidence>
<evidence type="ECO:0000256" key="11">
    <source>
        <dbReference type="PIRNR" id="PIRNR001594"/>
    </source>
</evidence>
<dbReference type="InterPro" id="IPR055268">
    <property type="entry name" value="PCB-like"/>
</dbReference>
<feature type="modified residue" description="N6-carboxylysine" evidence="15">
    <location>
        <position position="757"/>
    </location>
</feature>
<dbReference type="Pfam" id="PF02785">
    <property type="entry name" value="Biotin_carb_C"/>
    <property type="match status" value="1"/>
</dbReference>
<dbReference type="GO" id="GO:0046872">
    <property type="term" value="F:metal ion binding"/>
    <property type="evidence" value="ECO:0007669"/>
    <property type="project" value="UniProtKB-KW"/>
</dbReference>
<feature type="domain" description="ATP-grasp" evidence="17">
    <location>
        <begin position="167"/>
        <end position="365"/>
    </location>
</feature>
<evidence type="ECO:0000259" key="18">
    <source>
        <dbReference type="PROSITE" id="PS50979"/>
    </source>
</evidence>
<feature type="binding site" evidence="13">
    <location>
        <position position="248"/>
    </location>
    <ligand>
        <name>ATP</name>
        <dbReference type="ChEBI" id="CHEBI:30616"/>
    </ligand>
</feature>
<dbReference type="CDD" id="cd06850">
    <property type="entry name" value="biotinyl_domain"/>
    <property type="match status" value="1"/>
</dbReference>
<dbReference type="Gene3D" id="3.20.20.70">
    <property type="entry name" value="Aldolase class I"/>
    <property type="match status" value="1"/>
</dbReference>